<proteinExistence type="predicted"/>
<feature type="transmembrane region" description="Helical" evidence="1">
    <location>
        <begin position="21"/>
        <end position="40"/>
    </location>
</feature>
<gene>
    <name evidence="2" type="ORF">EV686_102595</name>
</gene>
<organism evidence="2 3">
    <name type="scientific">Paracandidimonas soli</name>
    <dbReference type="NCBI Taxonomy" id="1917182"/>
    <lineage>
        <taxon>Bacteria</taxon>
        <taxon>Pseudomonadati</taxon>
        <taxon>Pseudomonadota</taxon>
        <taxon>Betaproteobacteria</taxon>
        <taxon>Burkholderiales</taxon>
        <taxon>Alcaligenaceae</taxon>
        <taxon>Paracandidimonas</taxon>
    </lineage>
</organism>
<accession>A0A4V2VSC8</accession>
<evidence type="ECO:0000313" key="2">
    <source>
        <dbReference type="EMBL" id="TCV01880.1"/>
    </source>
</evidence>
<dbReference type="AlphaFoldDB" id="A0A4V2VSC8"/>
<keyword evidence="1" id="KW-0812">Transmembrane</keyword>
<evidence type="ECO:0000256" key="1">
    <source>
        <dbReference type="SAM" id="Phobius"/>
    </source>
</evidence>
<name>A0A4V2VSC8_9BURK</name>
<sequence length="41" mass="4387">MALFKSSKRTKSESGLSLLQGLAILAVIGIVLKVVIDLFAR</sequence>
<evidence type="ECO:0000313" key="3">
    <source>
        <dbReference type="Proteomes" id="UP000294692"/>
    </source>
</evidence>
<keyword evidence="1" id="KW-1133">Transmembrane helix</keyword>
<dbReference type="Proteomes" id="UP000294692">
    <property type="component" value="Unassembled WGS sequence"/>
</dbReference>
<keyword evidence="1" id="KW-0472">Membrane</keyword>
<comment type="caution">
    <text evidence="2">The sequence shown here is derived from an EMBL/GenBank/DDBJ whole genome shotgun (WGS) entry which is preliminary data.</text>
</comment>
<keyword evidence="3" id="KW-1185">Reference proteome</keyword>
<reference evidence="2 3" key="1">
    <citation type="submission" date="2019-03" db="EMBL/GenBank/DDBJ databases">
        <title>Genomic Encyclopedia of Type Strains, Phase IV (KMG-IV): sequencing the most valuable type-strain genomes for metagenomic binning, comparative biology and taxonomic classification.</title>
        <authorList>
            <person name="Goeker M."/>
        </authorList>
    </citation>
    <scope>NUCLEOTIDE SEQUENCE [LARGE SCALE GENOMIC DNA]</scope>
    <source>
        <strain evidence="2 3">DSM 100048</strain>
    </source>
</reference>
<protein>
    <submittedName>
        <fullName evidence="2">Uncharacterized protein</fullName>
    </submittedName>
</protein>
<dbReference type="EMBL" id="SMBX01000002">
    <property type="protein sequence ID" value="TCV01880.1"/>
    <property type="molecule type" value="Genomic_DNA"/>
</dbReference>
<dbReference type="RefSeq" id="WP_279389454.1">
    <property type="nucleotide sequence ID" value="NZ_JBHRVM010000001.1"/>
</dbReference>